<dbReference type="SUPFAM" id="SSF55961">
    <property type="entry name" value="Bet v1-like"/>
    <property type="match status" value="1"/>
</dbReference>
<comment type="similarity">
    <text evidence="1">Belongs to the AHA1 family.</text>
</comment>
<gene>
    <name evidence="3" type="ORF">O3W52_31130</name>
</gene>
<proteinExistence type="inferred from homology"/>
<dbReference type="Pfam" id="PF08327">
    <property type="entry name" value="AHSA1"/>
    <property type="match status" value="1"/>
</dbReference>
<organism evidence="3 4">
    <name type="scientific">Sinorhizobium psoraleae</name>
    <dbReference type="NCBI Taxonomy" id="520838"/>
    <lineage>
        <taxon>Bacteria</taxon>
        <taxon>Pseudomonadati</taxon>
        <taxon>Pseudomonadota</taxon>
        <taxon>Alphaproteobacteria</taxon>
        <taxon>Hyphomicrobiales</taxon>
        <taxon>Rhizobiaceae</taxon>
        <taxon>Sinorhizobium/Ensifer group</taxon>
        <taxon>Sinorhizobium</taxon>
    </lineage>
</organism>
<dbReference type="Gene3D" id="3.30.530.20">
    <property type="match status" value="1"/>
</dbReference>
<evidence type="ECO:0000259" key="2">
    <source>
        <dbReference type="Pfam" id="PF08327"/>
    </source>
</evidence>
<reference evidence="3" key="1">
    <citation type="submission" date="2022-10" db="EMBL/GenBank/DDBJ databases">
        <title>Whole genome sequencing of three plant growth promoting bacteria isolated from Vachellia tortilis subsp. raddiana in Morocco.</title>
        <authorList>
            <person name="Hnini M."/>
            <person name="Zouagui R."/>
            <person name="Zouagui H."/>
            <person name="Chemao Elfihri M.-W."/>
            <person name="Ibrahimi A."/>
            <person name="Sbabou L."/>
            <person name="Aurag J."/>
        </authorList>
    </citation>
    <scope>NUCLEOTIDE SEQUENCE</scope>
    <source>
        <strain evidence="3">LMR678</strain>
    </source>
</reference>
<comment type="caution">
    <text evidence="3">The sequence shown here is derived from an EMBL/GenBank/DDBJ whole genome shotgun (WGS) entry which is preliminary data.</text>
</comment>
<evidence type="ECO:0000256" key="1">
    <source>
        <dbReference type="ARBA" id="ARBA00006817"/>
    </source>
</evidence>
<dbReference type="InterPro" id="IPR023393">
    <property type="entry name" value="START-like_dom_sf"/>
</dbReference>
<evidence type="ECO:0000313" key="3">
    <source>
        <dbReference type="EMBL" id="MCZ4094173.1"/>
    </source>
</evidence>
<protein>
    <submittedName>
        <fullName evidence="3">SRPBCC domain-containing protein</fullName>
    </submittedName>
</protein>
<dbReference type="CDD" id="cd07814">
    <property type="entry name" value="SRPBCC_CalC_Aha1-like"/>
    <property type="match status" value="1"/>
</dbReference>
<name>A0ABT4KQC5_9HYPH</name>
<dbReference type="Proteomes" id="UP001079430">
    <property type="component" value="Unassembled WGS sequence"/>
</dbReference>
<dbReference type="RefSeq" id="WP_269286151.1">
    <property type="nucleotide sequence ID" value="NZ_JAPVOI010000006.1"/>
</dbReference>
<keyword evidence="4" id="KW-1185">Reference proteome</keyword>
<dbReference type="EMBL" id="JAPVOI010000006">
    <property type="protein sequence ID" value="MCZ4094173.1"/>
    <property type="molecule type" value="Genomic_DNA"/>
</dbReference>
<accession>A0ABT4KQC5</accession>
<dbReference type="InterPro" id="IPR013538">
    <property type="entry name" value="ASHA1/2-like_C"/>
</dbReference>
<sequence length="161" mass="18744">MAPVTDRLAAHTLNLRRIFNAPRELVWRAWTRPEMLVAWFGPPEWPAVRTEQDLRPGGTWRACLRSTSEDRVLWQRGVYREVVPPERLVFSFKWESDDHEDGTPVDTLVTMLLTELPDGQTQMEFTQQGLKSEQSLDGHRHGWTGTFARLEQWLHTHGRTA</sequence>
<feature type="domain" description="Activator of Hsp90 ATPase homologue 1/2-like C-terminal" evidence="2">
    <location>
        <begin position="20"/>
        <end position="154"/>
    </location>
</feature>
<evidence type="ECO:0000313" key="4">
    <source>
        <dbReference type="Proteomes" id="UP001079430"/>
    </source>
</evidence>